<evidence type="ECO:0000313" key="4">
    <source>
        <dbReference type="EMBL" id="KAF2744159.1"/>
    </source>
</evidence>
<gene>
    <name evidence="4" type="ORF">M011DRAFT_198538</name>
</gene>
<keyword evidence="2" id="KW-0812">Transmembrane</keyword>
<evidence type="ECO:0000256" key="3">
    <source>
        <dbReference type="SAM" id="SignalP"/>
    </source>
</evidence>
<evidence type="ECO:0000256" key="1">
    <source>
        <dbReference type="SAM" id="MobiDB-lite"/>
    </source>
</evidence>
<accession>A0A6A6V2S3</accession>
<feature type="compositionally biased region" description="Polar residues" evidence="1">
    <location>
        <begin position="388"/>
        <end position="400"/>
    </location>
</feature>
<evidence type="ECO:0008006" key="6">
    <source>
        <dbReference type="Google" id="ProtNLM"/>
    </source>
</evidence>
<keyword evidence="5" id="KW-1185">Reference proteome</keyword>
<evidence type="ECO:0000256" key="2">
    <source>
        <dbReference type="SAM" id="Phobius"/>
    </source>
</evidence>
<keyword evidence="3" id="KW-0732">Signal</keyword>
<feature type="region of interest" description="Disordered" evidence="1">
    <location>
        <begin position="140"/>
        <end position="175"/>
    </location>
</feature>
<dbReference type="EMBL" id="MU006591">
    <property type="protein sequence ID" value="KAF2744159.1"/>
    <property type="molecule type" value="Genomic_DNA"/>
</dbReference>
<keyword evidence="2" id="KW-1133">Transmembrane helix</keyword>
<feature type="compositionally biased region" description="Basic and acidic residues" evidence="1">
    <location>
        <begin position="402"/>
        <end position="426"/>
    </location>
</feature>
<organism evidence="4 5">
    <name type="scientific">Sporormia fimetaria CBS 119925</name>
    <dbReference type="NCBI Taxonomy" id="1340428"/>
    <lineage>
        <taxon>Eukaryota</taxon>
        <taxon>Fungi</taxon>
        <taxon>Dikarya</taxon>
        <taxon>Ascomycota</taxon>
        <taxon>Pezizomycotina</taxon>
        <taxon>Dothideomycetes</taxon>
        <taxon>Pleosporomycetidae</taxon>
        <taxon>Pleosporales</taxon>
        <taxon>Sporormiaceae</taxon>
        <taxon>Sporormia</taxon>
    </lineage>
</organism>
<dbReference type="OrthoDB" id="5338512at2759"/>
<keyword evidence="2" id="KW-0472">Membrane</keyword>
<feature type="transmembrane region" description="Helical" evidence="2">
    <location>
        <begin position="189"/>
        <end position="211"/>
    </location>
</feature>
<sequence>MARIRISPRLSRLSLFLLYATVQATDLFSRQDAVCGGRDNLAQCGSDFPSEICCPKDSTCKRLNSPADVVSVICCPAGSECNFIQPITCNVAELDSKLHPDNQIHLVSPQAIELPKCGSQCCPLGYSCVGTLCKADPVAPSPTPSPSPTIPPTTTPSASATQAPTETKTTQAAAEPVIRTERGFDGKSFVAGFFPGIVMGGLGTIGLIWIIKKRRESQEKNRFSGDFGHVSHKISDPIYDPEHAARTDFIRRGSRSAQPSPDSFGWMKEATTQPQTGMTPRLKSLWERTPKLGFGGFGGSGQSLPADPRPVPPAIRAGQGRDPYKTPNRTPETFRSFSISRTPSIHIQKTLQRPVAQRGNSAETIDVVMRTPSLLAPPQAPGMRNNENRLTTDSGQTTFTKLMERAGYDRNSREEVRGWKESPERR</sequence>
<evidence type="ECO:0000313" key="5">
    <source>
        <dbReference type="Proteomes" id="UP000799440"/>
    </source>
</evidence>
<feature type="region of interest" description="Disordered" evidence="1">
    <location>
        <begin position="315"/>
        <end position="334"/>
    </location>
</feature>
<feature type="signal peptide" evidence="3">
    <location>
        <begin position="1"/>
        <end position="24"/>
    </location>
</feature>
<dbReference type="AlphaFoldDB" id="A0A6A6V2S3"/>
<feature type="chain" id="PRO_5025468635" description="Mid2 domain-containing protein" evidence="3">
    <location>
        <begin position="25"/>
        <end position="426"/>
    </location>
</feature>
<dbReference type="Proteomes" id="UP000799440">
    <property type="component" value="Unassembled WGS sequence"/>
</dbReference>
<feature type="compositionally biased region" description="Low complexity" evidence="1">
    <location>
        <begin position="155"/>
        <end position="167"/>
    </location>
</feature>
<feature type="compositionally biased region" description="Pro residues" evidence="1">
    <location>
        <begin position="140"/>
        <end position="154"/>
    </location>
</feature>
<reference evidence="4" key="1">
    <citation type="journal article" date="2020" name="Stud. Mycol.">
        <title>101 Dothideomycetes genomes: a test case for predicting lifestyles and emergence of pathogens.</title>
        <authorList>
            <person name="Haridas S."/>
            <person name="Albert R."/>
            <person name="Binder M."/>
            <person name="Bloem J."/>
            <person name="Labutti K."/>
            <person name="Salamov A."/>
            <person name="Andreopoulos B."/>
            <person name="Baker S."/>
            <person name="Barry K."/>
            <person name="Bills G."/>
            <person name="Bluhm B."/>
            <person name="Cannon C."/>
            <person name="Castanera R."/>
            <person name="Culley D."/>
            <person name="Daum C."/>
            <person name="Ezra D."/>
            <person name="Gonzalez J."/>
            <person name="Henrissat B."/>
            <person name="Kuo A."/>
            <person name="Liang C."/>
            <person name="Lipzen A."/>
            <person name="Lutzoni F."/>
            <person name="Magnuson J."/>
            <person name="Mondo S."/>
            <person name="Nolan M."/>
            <person name="Ohm R."/>
            <person name="Pangilinan J."/>
            <person name="Park H.-J."/>
            <person name="Ramirez L."/>
            <person name="Alfaro M."/>
            <person name="Sun H."/>
            <person name="Tritt A."/>
            <person name="Yoshinaga Y."/>
            <person name="Zwiers L.-H."/>
            <person name="Turgeon B."/>
            <person name="Goodwin S."/>
            <person name="Spatafora J."/>
            <person name="Crous P."/>
            <person name="Grigoriev I."/>
        </authorList>
    </citation>
    <scope>NUCLEOTIDE SEQUENCE</scope>
    <source>
        <strain evidence="4">CBS 119925</strain>
    </source>
</reference>
<feature type="region of interest" description="Disordered" evidence="1">
    <location>
        <begin position="378"/>
        <end position="426"/>
    </location>
</feature>
<protein>
    <recommendedName>
        <fullName evidence="6">Mid2 domain-containing protein</fullName>
    </recommendedName>
</protein>
<proteinExistence type="predicted"/>
<name>A0A6A6V2S3_9PLEO</name>